<gene>
    <name evidence="2" type="ORF">LEP1GSC079_0264</name>
</gene>
<feature type="domain" description="Cupin fold metalloprotein WbuC cupin" evidence="1">
    <location>
        <begin position="22"/>
        <end position="101"/>
    </location>
</feature>
<evidence type="ECO:0000313" key="2">
    <source>
        <dbReference type="EMBL" id="EMJ35688.1"/>
    </source>
</evidence>
<dbReference type="Pfam" id="PF19480">
    <property type="entry name" value="DUF6016"/>
    <property type="match status" value="1"/>
</dbReference>
<protein>
    <submittedName>
        <fullName evidence="2">Cupin fold metalloprotein, WbuC family</fullName>
    </submittedName>
</protein>
<evidence type="ECO:0000259" key="1">
    <source>
        <dbReference type="Pfam" id="PF19480"/>
    </source>
</evidence>
<comment type="caution">
    <text evidence="2">The sequence shown here is derived from an EMBL/GenBank/DDBJ whole genome shotgun (WGS) entry which is preliminary data.</text>
</comment>
<dbReference type="SUPFAM" id="SSF51182">
    <property type="entry name" value="RmlC-like cupins"/>
    <property type="match status" value="1"/>
</dbReference>
<dbReference type="NCBIfam" id="TIGR04366">
    <property type="entry name" value="cupin_WbuC"/>
    <property type="match status" value="1"/>
</dbReference>
<reference evidence="2 3" key="1">
    <citation type="submission" date="2013-01" db="EMBL/GenBank/DDBJ databases">
        <authorList>
            <person name="Harkins D.M."/>
            <person name="Durkin A.S."/>
            <person name="Brinkac L.M."/>
            <person name="Haft D.H."/>
            <person name="Selengut J.D."/>
            <person name="Sanka R."/>
            <person name="DePew J."/>
            <person name="Purushe J."/>
            <person name="Peacock S.J."/>
            <person name="Thaipadungpanit J."/>
            <person name="Wuthiekanun V.W."/>
            <person name="Day N.P."/>
            <person name="Vinetz J.M."/>
            <person name="Sutton G.G."/>
            <person name="Nierman W.C."/>
            <person name="Fouts D.E."/>
        </authorList>
    </citation>
    <scope>NUCLEOTIDE SEQUENCE [LARGE SCALE GENOMIC DNA]</scope>
    <source>
        <strain evidence="2 3">FPW1039</strain>
    </source>
</reference>
<dbReference type="InterPro" id="IPR027565">
    <property type="entry name" value="Cupin_WbuC"/>
</dbReference>
<proteinExistence type="predicted"/>
<evidence type="ECO:0000313" key="3">
    <source>
        <dbReference type="Proteomes" id="UP000012164"/>
    </source>
</evidence>
<organism evidence="2 3">
    <name type="scientific">Leptospira interrogans str. FPW1039</name>
    <dbReference type="NCBI Taxonomy" id="1193040"/>
    <lineage>
        <taxon>Bacteria</taxon>
        <taxon>Pseudomonadati</taxon>
        <taxon>Spirochaetota</taxon>
        <taxon>Spirochaetia</taxon>
        <taxon>Leptospirales</taxon>
        <taxon>Leptospiraceae</taxon>
        <taxon>Leptospira</taxon>
    </lineage>
</organism>
<dbReference type="InterPro" id="IPR046058">
    <property type="entry name" value="WbuC_cupin"/>
</dbReference>
<name>A0A0F6ICB3_LEPIR</name>
<dbReference type="EMBL" id="AKWR02000161">
    <property type="protein sequence ID" value="EMJ35688.1"/>
    <property type="molecule type" value="Genomic_DNA"/>
</dbReference>
<dbReference type="Proteomes" id="UP000012164">
    <property type="component" value="Unassembled WGS sequence"/>
</dbReference>
<sequence length="172" mass="20198">MKILIQKESDEVLYPKEDIVVIDKEDLDDFKNLALLNPRKRIRLCAHKNPNDRLHEMFIIHTRDCYVRPHKHLGKAESMAIIEGEVDVVLFKEDGSILRVIKMGDMDSGKLFYYRMSAPIYHSLFIRSEFLVFHEVTEGPFLREQTSFPEWAPPENNPEVKNFILKIESLIN</sequence>
<dbReference type="AlphaFoldDB" id="A0A0F6ICB3"/>
<dbReference type="InterPro" id="IPR011051">
    <property type="entry name" value="RmlC_Cupin_sf"/>
</dbReference>
<accession>A0A0F6ICB3</accession>